<name>A0A9Q1CEK9_HOLLE</name>
<gene>
    <name evidence="1" type="ORF">HOLleu_10639</name>
</gene>
<comment type="caution">
    <text evidence="1">The sequence shown here is derived from an EMBL/GenBank/DDBJ whole genome shotgun (WGS) entry which is preliminary data.</text>
</comment>
<proteinExistence type="predicted"/>
<dbReference type="OrthoDB" id="5953030at2759"/>
<evidence type="ECO:0000313" key="1">
    <source>
        <dbReference type="EMBL" id="KAJ8043521.1"/>
    </source>
</evidence>
<dbReference type="AlphaFoldDB" id="A0A9Q1CEK9"/>
<organism evidence="1 2">
    <name type="scientific">Holothuria leucospilota</name>
    <name type="common">Black long sea cucumber</name>
    <name type="synonym">Mertensiothuria leucospilota</name>
    <dbReference type="NCBI Taxonomy" id="206669"/>
    <lineage>
        <taxon>Eukaryota</taxon>
        <taxon>Metazoa</taxon>
        <taxon>Echinodermata</taxon>
        <taxon>Eleutherozoa</taxon>
        <taxon>Echinozoa</taxon>
        <taxon>Holothuroidea</taxon>
        <taxon>Aspidochirotacea</taxon>
        <taxon>Aspidochirotida</taxon>
        <taxon>Holothuriidae</taxon>
        <taxon>Holothuria</taxon>
    </lineage>
</organism>
<protein>
    <submittedName>
        <fullName evidence="1">Uncharacterized protein</fullName>
    </submittedName>
</protein>
<dbReference type="Proteomes" id="UP001152320">
    <property type="component" value="Chromosome 4"/>
</dbReference>
<keyword evidence="2" id="KW-1185">Reference proteome</keyword>
<dbReference type="EMBL" id="JAIZAY010000004">
    <property type="protein sequence ID" value="KAJ8043521.1"/>
    <property type="molecule type" value="Genomic_DNA"/>
</dbReference>
<sequence length="99" mass="11127">MLPGILDSCKSLLFGIPKGNLSRLQHIQNSAARIILYQEHSRVTVLLCELHWLPVSSCFVQYKTLLLTFHAIKNGSPSYISNLVGPIHSYKCTTAFNRL</sequence>
<reference evidence="1" key="1">
    <citation type="submission" date="2021-10" db="EMBL/GenBank/DDBJ databases">
        <title>Tropical sea cucumber genome reveals ecological adaptation and Cuvierian tubules defense mechanism.</title>
        <authorList>
            <person name="Chen T."/>
        </authorList>
    </citation>
    <scope>NUCLEOTIDE SEQUENCE</scope>
    <source>
        <strain evidence="1">Nanhai2018</strain>
        <tissue evidence="1">Muscle</tissue>
    </source>
</reference>
<evidence type="ECO:0000313" key="2">
    <source>
        <dbReference type="Proteomes" id="UP001152320"/>
    </source>
</evidence>
<accession>A0A9Q1CEK9</accession>